<reference evidence="2 3" key="1">
    <citation type="submission" date="2023-05" db="EMBL/GenBank/DDBJ databases">
        <title>A 100% complete, gapless, phased diploid assembly of the Scenedesmus obliquus UTEX 3031 genome.</title>
        <authorList>
            <person name="Biondi T.C."/>
            <person name="Hanschen E.R."/>
            <person name="Kwon T."/>
            <person name="Eng W."/>
            <person name="Kruse C.P.S."/>
            <person name="Koehler S.I."/>
            <person name="Kunde Y."/>
            <person name="Gleasner C.D."/>
            <person name="You Mak K.T."/>
            <person name="Polle J."/>
            <person name="Hovde B.T."/>
            <person name="Starkenburg S.R."/>
        </authorList>
    </citation>
    <scope>NUCLEOTIDE SEQUENCE [LARGE SCALE GENOMIC DNA]</scope>
    <source>
        <strain evidence="2 3">DOE0152z</strain>
    </source>
</reference>
<evidence type="ECO:0000256" key="1">
    <source>
        <dbReference type="SAM" id="Phobius"/>
    </source>
</evidence>
<keyword evidence="1" id="KW-0472">Membrane</keyword>
<keyword evidence="1" id="KW-1133">Transmembrane helix</keyword>
<organism evidence="2 3">
    <name type="scientific">Tetradesmus obliquus</name>
    <name type="common">Green alga</name>
    <name type="synonym">Acutodesmus obliquus</name>
    <dbReference type="NCBI Taxonomy" id="3088"/>
    <lineage>
        <taxon>Eukaryota</taxon>
        <taxon>Viridiplantae</taxon>
        <taxon>Chlorophyta</taxon>
        <taxon>core chlorophytes</taxon>
        <taxon>Chlorophyceae</taxon>
        <taxon>CS clade</taxon>
        <taxon>Sphaeropleales</taxon>
        <taxon>Scenedesmaceae</taxon>
        <taxon>Tetradesmus</taxon>
    </lineage>
</organism>
<sequence length="150" mass="16114">MNANHRLPLWKAALGVFLPSFIVFVLLDYAWITTASSVYQSHLKPILKPDVDAVAALLSWICIVAVNQVFVLPSIIGRSAFYCLGQGALMGVLLYGTVDLTNCALLTGWSWTVALVDMAWGTTACAVLSMVQSRLHAWLAAPAASDSSSD</sequence>
<proteinExistence type="predicted"/>
<gene>
    <name evidence="2" type="ORF">OEZ85_000181</name>
</gene>
<dbReference type="Pfam" id="PF09945">
    <property type="entry name" value="DUF2177"/>
    <property type="match status" value="1"/>
</dbReference>
<accession>A0ABY8UPQ3</accession>
<dbReference type="InterPro" id="IPR018687">
    <property type="entry name" value="DUF2177_membr"/>
</dbReference>
<dbReference type="Proteomes" id="UP001244341">
    <property type="component" value="Chromosome 16b"/>
</dbReference>
<feature type="transmembrane region" description="Helical" evidence="1">
    <location>
        <begin position="53"/>
        <end position="72"/>
    </location>
</feature>
<name>A0ABY8UPQ3_TETOB</name>
<keyword evidence="3" id="KW-1185">Reference proteome</keyword>
<dbReference type="EMBL" id="CP126223">
    <property type="protein sequence ID" value="WIA23426.1"/>
    <property type="molecule type" value="Genomic_DNA"/>
</dbReference>
<evidence type="ECO:0000313" key="3">
    <source>
        <dbReference type="Proteomes" id="UP001244341"/>
    </source>
</evidence>
<feature type="transmembrane region" description="Helical" evidence="1">
    <location>
        <begin position="12"/>
        <end position="33"/>
    </location>
</feature>
<evidence type="ECO:0000313" key="2">
    <source>
        <dbReference type="EMBL" id="WIA23426.1"/>
    </source>
</evidence>
<keyword evidence="1" id="KW-0812">Transmembrane</keyword>
<protein>
    <submittedName>
        <fullName evidence="2">Uncharacterized protein</fullName>
    </submittedName>
</protein>